<protein>
    <submittedName>
        <fullName evidence="1">Uncharacterized protein</fullName>
    </submittedName>
</protein>
<accession>A0A1X7KP55</accession>
<organism evidence="1 2">
    <name type="scientific">Sphingobacterium psychroaquaticum</name>
    <dbReference type="NCBI Taxonomy" id="561061"/>
    <lineage>
        <taxon>Bacteria</taxon>
        <taxon>Pseudomonadati</taxon>
        <taxon>Bacteroidota</taxon>
        <taxon>Sphingobacteriia</taxon>
        <taxon>Sphingobacteriales</taxon>
        <taxon>Sphingobacteriaceae</taxon>
        <taxon>Sphingobacterium</taxon>
    </lineage>
</organism>
<evidence type="ECO:0000313" key="2">
    <source>
        <dbReference type="Proteomes" id="UP000192980"/>
    </source>
</evidence>
<name>A0A1X7KP55_9SPHI</name>
<dbReference type="RefSeq" id="WP_085473789.1">
    <property type="nucleotide sequence ID" value="NZ_CP038029.1"/>
</dbReference>
<proteinExistence type="predicted"/>
<reference evidence="1 2" key="1">
    <citation type="submission" date="2017-04" db="EMBL/GenBank/DDBJ databases">
        <authorList>
            <person name="Afonso C.L."/>
            <person name="Miller P.J."/>
            <person name="Scott M.A."/>
            <person name="Spackman E."/>
            <person name="Goraichik I."/>
            <person name="Dimitrov K.M."/>
            <person name="Suarez D.L."/>
            <person name="Swayne D.E."/>
        </authorList>
    </citation>
    <scope>NUCLEOTIDE SEQUENCE [LARGE SCALE GENOMIC DNA]</scope>
    <source>
        <strain evidence="1 2">DSM 22418</strain>
    </source>
</reference>
<dbReference type="AlphaFoldDB" id="A0A1X7KP55"/>
<dbReference type="Proteomes" id="UP000192980">
    <property type="component" value="Unassembled WGS sequence"/>
</dbReference>
<evidence type="ECO:0000313" key="1">
    <source>
        <dbReference type="EMBL" id="SMG43281.1"/>
    </source>
</evidence>
<dbReference type="EMBL" id="FXAU01000006">
    <property type="protein sequence ID" value="SMG43281.1"/>
    <property type="molecule type" value="Genomic_DNA"/>
</dbReference>
<gene>
    <name evidence="1" type="ORF">SAMN05660862_3075</name>
</gene>
<sequence length="70" mass="7767">MSKTEKKQIKSSILMVVGMLCLLIGLNNVPNLLKYSALVLSLTSFLYLIFCFIKDAKDQITAVKGKISTK</sequence>
<keyword evidence="2" id="KW-1185">Reference proteome</keyword>
<dbReference type="STRING" id="561061.SAMN05660862_3075"/>